<feature type="domain" description="SGNH hydrolase-type esterase" evidence="2">
    <location>
        <begin position="37"/>
        <end position="198"/>
    </location>
</feature>
<feature type="chain" id="PRO_5046888269" description="SGNH hydrolase-type esterase domain-containing protein" evidence="1">
    <location>
        <begin position="22"/>
        <end position="404"/>
    </location>
</feature>
<proteinExistence type="predicted"/>
<dbReference type="InterPro" id="IPR013830">
    <property type="entry name" value="SGNH_hydro"/>
</dbReference>
<dbReference type="EMBL" id="CAXLJM020000022">
    <property type="protein sequence ID" value="CAL8088109.1"/>
    <property type="molecule type" value="Genomic_DNA"/>
</dbReference>
<keyword evidence="1" id="KW-0732">Signal</keyword>
<dbReference type="Proteomes" id="UP001642540">
    <property type="component" value="Unassembled WGS sequence"/>
</dbReference>
<dbReference type="Pfam" id="PF13472">
    <property type="entry name" value="Lipase_GDSL_2"/>
    <property type="match status" value="2"/>
</dbReference>
<dbReference type="SUPFAM" id="SSF52266">
    <property type="entry name" value="SGNH hydrolase"/>
    <property type="match status" value="2"/>
</dbReference>
<dbReference type="PANTHER" id="PTHR30383">
    <property type="entry name" value="THIOESTERASE 1/PROTEASE 1/LYSOPHOSPHOLIPASE L1"/>
    <property type="match status" value="1"/>
</dbReference>
<evidence type="ECO:0000313" key="3">
    <source>
        <dbReference type="EMBL" id="CAL8088109.1"/>
    </source>
</evidence>
<evidence type="ECO:0000313" key="4">
    <source>
        <dbReference type="Proteomes" id="UP001642540"/>
    </source>
</evidence>
<reference evidence="3 4" key="1">
    <citation type="submission" date="2024-08" db="EMBL/GenBank/DDBJ databases">
        <authorList>
            <person name="Cucini C."/>
            <person name="Frati F."/>
        </authorList>
    </citation>
    <scope>NUCLEOTIDE SEQUENCE [LARGE SCALE GENOMIC DNA]</scope>
</reference>
<feature type="signal peptide" evidence="1">
    <location>
        <begin position="1"/>
        <end position="21"/>
    </location>
</feature>
<protein>
    <recommendedName>
        <fullName evidence="2">SGNH hydrolase-type esterase domain-containing protein</fullName>
    </recommendedName>
</protein>
<dbReference type="InterPro" id="IPR036514">
    <property type="entry name" value="SGNH_hydro_sf"/>
</dbReference>
<dbReference type="Gene3D" id="3.40.50.1110">
    <property type="entry name" value="SGNH hydrolase"/>
    <property type="match status" value="2"/>
</dbReference>
<comment type="caution">
    <text evidence="3">The sequence shown here is derived from an EMBL/GenBank/DDBJ whole genome shotgun (WGS) entry which is preliminary data.</text>
</comment>
<name>A0ABP1Q634_9HEXA</name>
<organism evidence="3 4">
    <name type="scientific">Orchesella dallaii</name>
    <dbReference type="NCBI Taxonomy" id="48710"/>
    <lineage>
        <taxon>Eukaryota</taxon>
        <taxon>Metazoa</taxon>
        <taxon>Ecdysozoa</taxon>
        <taxon>Arthropoda</taxon>
        <taxon>Hexapoda</taxon>
        <taxon>Collembola</taxon>
        <taxon>Entomobryomorpha</taxon>
        <taxon>Entomobryoidea</taxon>
        <taxon>Orchesellidae</taxon>
        <taxon>Orchesellinae</taxon>
        <taxon>Orchesella</taxon>
    </lineage>
</organism>
<accession>A0ABP1Q634</accession>
<evidence type="ECO:0000256" key="1">
    <source>
        <dbReference type="SAM" id="SignalP"/>
    </source>
</evidence>
<sequence length="404" mass="45163">MGLLKFKEIFIFSLFISLGQLKPLDAPKYNKNGQVVFLGDSITDWWKNDGKVVWDQYYEPLGAVNTGISGWTTQNIIDGINNGMIDNLNAYLAVLKIGTNDLAWAGVSEADLITNTGRILEMITAKNPGVRIILLGILPRGEADIHERIRRVNQATRNFADNNRIFFLDMEEQFSTGLGQVRQELFWDDRLHLSTQGYVVWAQTMDSLFTSVLNAPFAAKVVWMGDSLSSQWLSTGVSIWNGAYAPIQTQNFAVSGHTSDDTIQLIEGQNVLEGLNPKAVVLLVGGNDLQRGAQAPQVIANIERILQHFRNRFSHARILLLGLLPAGGVPESVIEQGKIINDALAAKNNGDDLRYLDMRNQFADQNEEIFKDLYQPDGIHLTLQGYEVWNNTMFPNLTPLLQFN</sequence>
<dbReference type="PANTHER" id="PTHR30383:SF5">
    <property type="entry name" value="SGNH HYDROLASE-TYPE ESTERASE DOMAIN-CONTAINING PROTEIN"/>
    <property type="match status" value="1"/>
</dbReference>
<gene>
    <name evidence="3" type="ORF">ODALV1_LOCUS6951</name>
</gene>
<feature type="domain" description="SGNH hydrolase-type esterase" evidence="2">
    <location>
        <begin position="224"/>
        <end position="388"/>
    </location>
</feature>
<evidence type="ECO:0000259" key="2">
    <source>
        <dbReference type="Pfam" id="PF13472"/>
    </source>
</evidence>
<dbReference type="InterPro" id="IPR051532">
    <property type="entry name" value="Ester_Hydrolysis_Enzymes"/>
</dbReference>
<keyword evidence="4" id="KW-1185">Reference proteome</keyword>